<keyword evidence="5 7" id="KW-0472">Membrane</keyword>
<dbReference type="EMBL" id="JAEEGA010000003">
    <property type="protein sequence ID" value="MBP1040602.1"/>
    <property type="molecule type" value="Genomic_DNA"/>
</dbReference>
<dbReference type="Pfam" id="PF10035">
    <property type="entry name" value="DUF2179"/>
    <property type="match status" value="1"/>
</dbReference>
<dbReference type="CDD" id="cd16380">
    <property type="entry name" value="YitT_C"/>
    <property type="match status" value="1"/>
</dbReference>
<keyword evidence="3 7" id="KW-0812">Transmembrane</keyword>
<feature type="transmembrane region" description="Helical" evidence="7">
    <location>
        <begin position="12"/>
        <end position="29"/>
    </location>
</feature>
<dbReference type="PANTHER" id="PTHR33545:SF10">
    <property type="entry name" value="UPF0750 MEMBRANE PROTEIN YPJC"/>
    <property type="match status" value="1"/>
</dbReference>
<name>A0A940SRA7_9ENTE</name>
<feature type="region of interest" description="Disordered" evidence="6">
    <location>
        <begin position="281"/>
        <end position="300"/>
    </location>
</feature>
<evidence type="ECO:0000256" key="1">
    <source>
        <dbReference type="ARBA" id="ARBA00004651"/>
    </source>
</evidence>
<evidence type="ECO:0000313" key="10">
    <source>
        <dbReference type="Proteomes" id="UP000674938"/>
    </source>
</evidence>
<dbReference type="Pfam" id="PF02588">
    <property type="entry name" value="YitT_membrane"/>
    <property type="match status" value="1"/>
</dbReference>
<keyword evidence="2" id="KW-1003">Cell membrane</keyword>
<evidence type="ECO:0000256" key="5">
    <source>
        <dbReference type="ARBA" id="ARBA00023136"/>
    </source>
</evidence>
<dbReference type="PANTHER" id="PTHR33545">
    <property type="entry name" value="UPF0750 MEMBRANE PROTEIN YITT-RELATED"/>
    <property type="match status" value="1"/>
</dbReference>
<feature type="domain" description="DUF2179" evidence="8">
    <location>
        <begin position="221"/>
        <end position="275"/>
    </location>
</feature>
<accession>A0A940SRA7</accession>
<evidence type="ECO:0000256" key="4">
    <source>
        <dbReference type="ARBA" id="ARBA00022989"/>
    </source>
</evidence>
<dbReference type="InterPro" id="IPR015867">
    <property type="entry name" value="N-reg_PII/ATP_PRibTrfase_C"/>
</dbReference>
<comment type="subcellular location">
    <subcellularLocation>
        <location evidence="1">Cell membrane</location>
        <topology evidence="1">Multi-pass membrane protein</topology>
    </subcellularLocation>
</comment>
<evidence type="ECO:0000259" key="8">
    <source>
        <dbReference type="Pfam" id="PF10035"/>
    </source>
</evidence>
<evidence type="ECO:0000313" key="9">
    <source>
        <dbReference type="EMBL" id="MBP1040602.1"/>
    </source>
</evidence>
<evidence type="ECO:0000256" key="6">
    <source>
        <dbReference type="SAM" id="MobiDB-lite"/>
    </source>
</evidence>
<dbReference type="Proteomes" id="UP000674938">
    <property type="component" value="Unassembled WGS sequence"/>
</dbReference>
<sequence>MKQLTRIKDLLLIFMGTSLYAFGLVAFNLQNNLAEGGITGVTLILKALLNINPAYSTLLINIPLILLGGKVLGSRTFFYTIWGTIALSLNLWFWQRVPLTITVDNDLLIAALLAGLAGGIGSGLVYRVGGTTGGTDIIARILEKRSGLTMGKSLLLFDVIVLLLSLVYIDIVHMMYTLIAAFVFSRVVDFVQEGTYSAKGLIIVSDHHQAIARQLMNQMERGVTYLKGEGAYSAAGKTIIYCVVSSREIAEIKFLVEELDSAAFVSIINVHEVLGEGFSFGDPPAPRKKTPALNLKPQKD</sequence>
<protein>
    <submittedName>
        <fullName evidence="9">YitT family protein</fullName>
    </submittedName>
</protein>
<dbReference type="GO" id="GO:0005886">
    <property type="term" value="C:plasma membrane"/>
    <property type="evidence" value="ECO:0007669"/>
    <property type="project" value="UniProtKB-SubCell"/>
</dbReference>
<dbReference type="PIRSF" id="PIRSF006483">
    <property type="entry name" value="Membrane_protein_YitT"/>
    <property type="match status" value="1"/>
</dbReference>
<reference evidence="9" key="1">
    <citation type="submission" date="2020-12" db="EMBL/GenBank/DDBJ databases">
        <title>Vagococcus allomyrinae sp. nov. and Enterococcus lavae sp. nov., isolated from the larvae of Allomyrina dichotoma.</title>
        <authorList>
            <person name="Lee S.D."/>
        </authorList>
    </citation>
    <scope>NUCLEOTIDE SEQUENCE</scope>
    <source>
        <strain evidence="9">BWB3-3</strain>
    </source>
</reference>
<feature type="transmembrane region" description="Helical" evidence="7">
    <location>
        <begin position="76"/>
        <end position="95"/>
    </location>
</feature>
<dbReference type="RefSeq" id="WP_209525744.1">
    <property type="nucleotide sequence ID" value="NZ_JAEEGA010000003.1"/>
</dbReference>
<dbReference type="InterPro" id="IPR019264">
    <property type="entry name" value="DUF2179"/>
</dbReference>
<comment type="caution">
    <text evidence="9">The sequence shown here is derived from an EMBL/GenBank/DDBJ whole genome shotgun (WGS) entry which is preliminary data.</text>
</comment>
<dbReference type="InterPro" id="IPR051461">
    <property type="entry name" value="UPF0750_membrane"/>
</dbReference>
<dbReference type="Gene3D" id="3.30.70.120">
    <property type="match status" value="1"/>
</dbReference>
<evidence type="ECO:0000256" key="7">
    <source>
        <dbReference type="SAM" id="Phobius"/>
    </source>
</evidence>
<dbReference type="InterPro" id="IPR003740">
    <property type="entry name" value="YitT"/>
</dbReference>
<feature type="transmembrane region" description="Helical" evidence="7">
    <location>
        <begin position="107"/>
        <end position="126"/>
    </location>
</feature>
<organism evidence="9 10">
    <name type="scientific">Vagococcus allomyrinae</name>
    <dbReference type="NCBI Taxonomy" id="2794353"/>
    <lineage>
        <taxon>Bacteria</taxon>
        <taxon>Bacillati</taxon>
        <taxon>Bacillota</taxon>
        <taxon>Bacilli</taxon>
        <taxon>Lactobacillales</taxon>
        <taxon>Enterococcaceae</taxon>
        <taxon>Vagococcus</taxon>
    </lineage>
</organism>
<proteinExistence type="predicted"/>
<feature type="transmembrane region" description="Helical" evidence="7">
    <location>
        <begin position="49"/>
        <end position="69"/>
    </location>
</feature>
<keyword evidence="10" id="KW-1185">Reference proteome</keyword>
<evidence type="ECO:0000256" key="2">
    <source>
        <dbReference type="ARBA" id="ARBA00022475"/>
    </source>
</evidence>
<keyword evidence="4 7" id="KW-1133">Transmembrane helix</keyword>
<feature type="transmembrane region" description="Helical" evidence="7">
    <location>
        <begin position="147"/>
        <end position="168"/>
    </location>
</feature>
<gene>
    <name evidence="9" type="ORF">I6N95_06275</name>
</gene>
<evidence type="ECO:0000256" key="3">
    <source>
        <dbReference type="ARBA" id="ARBA00022692"/>
    </source>
</evidence>
<dbReference type="AlphaFoldDB" id="A0A940SRA7"/>